<dbReference type="Pfam" id="PF08327">
    <property type="entry name" value="AHSA1"/>
    <property type="match status" value="1"/>
</dbReference>
<evidence type="ECO:0000259" key="2">
    <source>
        <dbReference type="Pfam" id="PF08327"/>
    </source>
</evidence>
<name>A0A396Z1I0_9LEPT</name>
<dbReference type="Gene3D" id="3.30.530.20">
    <property type="match status" value="1"/>
</dbReference>
<dbReference type="RefSeq" id="WP_118969520.1">
    <property type="nucleotide sequence ID" value="NZ_QHCT01000004.1"/>
</dbReference>
<evidence type="ECO:0000313" key="3">
    <source>
        <dbReference type="EMBL" id="RHX89361.1"/>
    </source>
</evidence>
<protein>
    <submittedName>
        <fullName evidence="3">ATPase</fullName>
    </submittedName>
</protein>
<proteinExistence type="inferred from homology"/>
<comment type="similarity">
    <text evidence="1">Belongs to the AHA1 family.</text>
</comment>
<sequence length="156" mass="17956">MQKLKVAHEIFSIEKIYQADSETVFSAWSNLDSKAQWFIGPGEWSVVKRELDFRVGGKEILHGRFPNGKETLYKAEYYNILPYERIVFTYQMYLGENIHSISIASVEIESISSDETMLTFTEQVAFLDGTIGREGLLSRKEGTMALLDKITEFLRK</sequence>
<dbReference type="Proteomes" id="UP000265798">
    <property type="component" value="Unassembled WGS sequence"/>
</dbReference>
<reference evidence="4" key="1">
    <citation type="submission" date="2018-05" db="EMBL/GenBank/DDBJ databases">
        <title>Leptospira yasudae sp. nov. and Leptospira stimsonii sp. nov., two pathogenic species of the genus Leptospira isolated from environmental sources.</title>
        <authorList>
            <person name="Casanovas-Massana A."/>
            <person name="Hamond C."/>
            <person name="Santos L.A."/>
            <person name="Hacker K.P."/>
            <person name="Balassiano I."/>
            <person name="Medeiros M.A."/>
            <person name="Reis M.G."/>
            <person name="Ko A.I."/>
            <person name="Wunder E.A."/>
        </authorList>
    </citation>
    <scope>NUCLEOTIDE SEQUENCE [LARGE SCALE GENOMIC DNA]</scope>
    <source>
        <strain evidence="4">Yale</strain>
    </source>
</reference>
<evidence type="ECO:0000256" key="1">
    <source>
        <dbReference type="ARBA" id="ARBA00006817"/>
    </source>
</evidence>
<dbReference type="InterPro" id="IPR013538">
    <property type="entry name" value="ASHA1/2-like_C"/>
</dbReference>
<dbReference type="OrthoDB" id="9803476at2"/>
<gene>
    <name evidence="3" type="ORF">DLM75_16135</name>
</gene>
<organism evidence="3 4">
    <name type="scientific">Leptospira stimsonii</name>
    <dbReference type="NCBI Taxonomy" id="2202203"/>
    <lineage>
        <taxon>Bacteria</taxon>
        <taxon>Pseudomonadati</taxon>
        <taxon>Spirochaetota</taxon>
        <taxon>Spirochaetia</taxon>
        <taxon>Leptospirales</taxon>
        <taxon>Leptospiraceae</taxon>
        <taxon>Leptospira</taxon>
    </lineage>
</organism>
<evidence type="ECO:0000313" key="4">
    <source>
        <dbReference type="Proteomes" id="UP000265798"/>
    </source>
</evidence>
<dbReference type="InterPro" id="IPR023393">
    <property type="entry name" value="START-like_dom_sf"/>
</dbReference>
<dbReference type="SUPFAM" id="SSF55961">
    <property type="entry name" value="Bet v1-like"/>
    <property type="match status" value="1"/>
</dbReference>
<accession>A0A396Z1I0</accession>
<dbReference type="EMBL" id="QHCT01000004">
    <property type="protein sequence ID" value="RHX89361.1"/>
    <property type="molecule type" value="Genomic_DNA"/>
</dbReference>
<comment type="caution">
    <text evidence="3">The sequence shown here is derived from an EMBL/GenBank/DDBJ whole genome shotgun (WGS) entry which is preliminary data.</text>
</comment>
<dbReference type="AlphaFoldDB" id="A0A396Z1I0"/>
<feature type="domain" description="Activator of Hsp90 ATPase homologue 1/2-like C-terminal" evidence="2">
    <location>
        <begin position="19"/>
        <end position="154"/>
    </location>
</feature>